<protein>
    <submittedName>
        <fullName evidence="2">SnoaL-like domain-containing protein</fullName>
    </submittedName>
</protein>
<dbReference type="InterPro" id="IPR037401">
    <property type="entry name" value="SnoaL-like"/>
</dbReference>
<dbReference type="OrthoDB" id="1492465at2"/>
<sequence length="171" mass="18546">MVDPYTQNLLDEFACRRLIEKYWWTESRRDAAGLTALFTEDGRWGAAVGRDAITAQADGFFAMMRPIAENPTSFGGVNIEVDGDEAAGFVHGIAHLVLPQSDGATKVVVVDATYDVRFRREQGEWRISSLVGPGDPNIPHGASFQFEARGTAIDFGMPAESEHNAGDVVAG</sequence>
<organism evidence="2 3">
    <name type="scientific">Cryptosporangium aurantiacum</name>
    <dbReference type="NCBI Taxonomy" id="134849"/>
    <lineage>
        <taxon>Bacteria</taxon>
        <taxon>Bacillati</taxon>
        <taxon>Actinomycetota</taxon>
        <taxon>Actinomycetes</taxon>
        <taxon>Cryptosporangiales</taxon>
        <taxon>Cryptosporangiaceae</taxon>
        <taxon>Cryptosporangium</taxon>
    </lineage>
</organism>
<dbReference type="AlphaFoldDB" id="A0A1M7R3V9"/>
<proteinExistence type="predicted"/>
<evidence type="ECO:0000313" key="2">
    <source>
        <dbReference type="EMBL" id="SHN39735.1"/>
    </source>
</evidence>
<gene>
    <name evidence="2" type="ORF">SAMN05443668_106349</name>
</gene>
<dbReference type="RefSeq" id="WP_073259695.1">
    <property type="nucleotide sequence ID" value="NZ_FRCS01000006.1"/>
</dbReference>
<dbReference type="Gene3D" id="3.10.450.50">
    <property type="match status" value="1"/>
</dbReference>
<dbReference type="SUPFAM" id="SSF54427">
    <property type="entry name" value="NTF2-like"/>
    <property type="match status" value="1"/>
</dbReference>
<evidence type="ECO:0000313" key="3">
    <source>
        <dbReference type="Proteomes" id="UP000184440"/>
    </source>
</evidence>
<dbReference type="Proteomes" id="UP000184440">
    <property type="component" value="Unassembled WGS sequence"/>
</dbReference>
<reference evidence="2 3" key="1">
    <citation type="submission" date="2016-11" db="EMBL/GenBank/DDBJ databases">
        <authorList>
            <person name="Jaros S."/>
            <person name="Januszkiewicz K."/>
            <person name="Wedrychowicz H."/>
        </authorList>
    </citation>
    <scope>NUCLEOTIDE SEQUENCE [LARGE SCALE GENOMIC DNA]</scope>
    <source>
        <strain evidence="2 3">DSM 46144</strain>
    </source>
</reference>
<dbReference type="EMBL" id="FRCS01000006">
    <property type="protein sequence ID" value="SHN39735.1"/>
    <property type="molecule type" value="Genomic_DNA"/>
</dbReference>
<dbReference type="InterPro" id="IPR032710">
    <property type="entry name" value="NTF2-like_dom_sf"/>
</dbReference>
<keyword evidence="3" id="KW-1185">Reference proteome</keyword>
<evidence type="ECO:0000259" key="1">
    <source>
        <dbReference type="Pfam" id="PF13577"/>
    </source>
</evidence>
<dbReference type="Pfam" id="PF13577">
    <property type="entry name" value="SnoaL_4"/>
    <property type="match status" value="1"/>
</dbReference>
<accession>A0A1M7R3V9</accession>
<name>A0A1M7R3V9_9ACTN</name>
<feature type="domain" description="SnoaL-like" evidence="1">
    <location>
        <begin position="8"/>
        <end position="130"/>
    </location>
</feature>